<evidence type="ECO:0000259" key="10">
    <source>
        <dbReference type="Pfam" id="PF04963"/>
    </source>
</evidence>
<dbReference type="InterPro" id="IPR007634">
    <property type="entry name" value="RNA_pol_sigma_54_DNA-bd"/>
</dbReference>
<dbReference type="PRINTS" id="PR00045">
    <property type="entry name" value="SIGMA54FCT"/>
</dbReference>
<evidence type="ECO:0000256" key="8">
    <source>
        <dbReference type="ARBA" id="ARBA00023163"/>
    </source>
</evidence>
<dbReference type="GO" id="GO:0003677">
    <property type="term" value="F:DNA binding"/>
    <property type="evidence" value="ECO:0007669"/>
    <property type="project" value="UniProtKB-KW"/>
</dbReference>
<keyword evidence="5" id="KW-0805">Transcription regulation</keyword>
<evidence type="ECO:0000313" key="12">
    <source>
        <dbReference type="Proteomes" id="UP000501253"/>
    </source>
</evidence>
<dbReference type="GO" id="GO:0006352">
    <property type="term" value="P:DNA-templated transcription initiation"/>
    <property type="evidence" value="ECO:0007669"/>
    <property type="project" value="InterPro"/>
</dbReference>
<evidence type="ECO:0000256" key="1">
    <source>
        <dbReference type="ARBA" id="ARBA00008798"/>
    </source>
</evidence>
<protein>
    <submittedName>
        <fullName evidence="11">RNA polymerase factor sigma-54</fullName>
    </submittedName>
</protein>
<keyword evidence="12" id="KW-1185">Reference proteome</keyword>
<dbReference type="GO" id="GO:0001216">
    <property type="term" value="F:DNA-binding transcription activator activity"/>
    <property type="evidence" value="ECO:0007669"/>
    <property type="project" value="InterPro"/>
</dbReference>
<sequence>MALELKTQLKLRPELILTPQLRLALKLLQMNRLELEEYLRTEVEKNPVLELREEDLSLEALAPTGELHQDEEHPWEALFAEEFSPYPSFSFEEPEEISWESRLKQEEGLYEHLRWQLTLAALSEEDLRLAEYLLRNLDERGYLTLSPAEAARDLGVSSERVEEVRRKIQFFDPVGVASLSVEECLLVQLDYLGFSDSLAARLVREHFRDLAKGVDFLAQKLQVPPEEVAEALEIIRGLEPFPGRAFSSGQTLYLTPDVIFYKEGGRWRVRLYEEGLPRLRISPYYRRLLADPTVPRKVKFFLRDKLRAAEWLMKSLDQRGKTLLRVAEVLADLQRDFLEKGPAYLRPLNLREVAERVGVHESTVSRVTHRKYAETPNGLVELKSFFPSGLKKIGGGAVSSEAVKEYLRELILKENPQKPYTDQELARMLSQKYGVKIARRTVAKYREILGIPSARVRKKV</sequence>
<keyword evidence="4" id="KW-0548">Nucleotidyltransferase</keyword>
<feature type="domain" description="RNA polymerase sigma factor 54 core-binding" evidence="10">
    <location>
        <begin position="99"/>
        <end position="285"/>
    </location>
</feature>
<dbReference type="GO" id="GO:0016987">
    <property type="term" value="F:sigma factor activity"/>
    <property type="evidence" value="ECO:0007669"/>
    <property type="project" value="UniProtKB-KW"/>
</dbReference>
<dbReference type="PANTHER" id="PTHR32248">
    <property type="entry name" value="RNA POLYMERASE SIGMA-54 FACTOR"/>
    <property type="match status" value="1"/>
</dbReference>
<name>A0A6H1WUR1_9BACT</name>
<feature type="domain" description="RNA polymerase sigma factor 54 DNA-binding" evidence="9">
    <location>
        <begin position="301"/>
        <end position="459"/>
    </location>
</feature>
<evidence type="ECO:0000256" key="3">
    <source>
        <dbReference type="ARBA" id="ARBA00022679"/>
    </source>
</evidence>
<evidence type="ECO:0000313" key="11">
    <source>
        <dbReference type="EMBL" id="QJA06937.1"/>
    </source>
</evidence>
<reference evidence="11 12" key="1">
    <citation type="submission" date="2019-08" db="EMBL/GenBank/DDBJ databases">
        <title>Complete genome sequence of Thermosulfurimonas marina SU872T, an anaerobic thermophilic chemolithoautotrophic bacterium isolated from a shallow marine hydrothermal vent.</title>
        <authorList>
            <person name="Allioux M."/>
            <person name="Jebbar M."/>
            <person name="Slobodkina G."/>
            <person name="Slobodkin A."/>
            <person name="Moalic Y."/>
            <person name="Frolova A."/>
            <person name="Shao Z."/>
            <person name="Alain K."/>
        </authorList>
    </citation>
    <scope>NUCLEOTIDE SEQUENCE [LARGE SCALE GENOMIC DNA]</scope>
    <source>
        <strain evidence="11 12">SU872</strain>
    </source>
</reference>
<keyword evidence="3" id="KW-0808">Transferase</keyword>
<dbReference type="PANTHER" id="PTHR32248:SF4">
    <property type="entry name" value="RNA POLYMERASE SIGMA-54 FACTOR"/>
    <property type="match status" value="1"/>
</dbReference>
<dbReference type="Pfam" id="PF04963">
    <property type="entry name" value="Sigma54_CBD"/>
    <property type="match status" value="1"/>
</dbReference>
<keyword evidence="8" id="KW-0804">Transcription</keyword>
<dbReference type="KEGG" id="tmai:FVE67_09115"/>
<comment type="similarity">
    <text evidence="1">Belongs to the sigma-54 factor family.</text>
</comment>
<proteinExistence type="inferred from homology"/>
<dbReference type="PROSITE" id="PS00718">
    <property type="entry name" value="SIGMA54_2"/>
    <property type="match status" value="1"/>
</dbReference>
<dbReference type="Pfam" id="PF00309">
    <property type="entry name" value="Sigma54_AID"/>
    <property type="match status" value="1"/>
</dbReference>
<dbReference type="PIRSF" id="PIRSF000774">
    <property type="entry name" value="RpoN"/>
    <property type="match status" value="1"/>
</dbReference>
<evidence type="ECO:0000256" key="4">
    <source>
        <dbReference type="ARBA" id="ARBA00022695"/>
    </source>
</evidence>
<organism evidence="11 12">
    <name type="scientific">Thermosulfurimonas marina</name>
    <dbReference type="NCBI Taxonomy" id="2047767"/>
    <lineage>
        <taxon>Bacteria</taxon>
        <taxon>Pseudomonadati</taxon>
        <taxon>Thermodesulfobacteriota</taxon>
        <taxon>Thermodesulfobacteria</taxon>
        <taxon>Thermodesulfobacteriales</taxon>
        <taxon>Thermodesulfobacteriaceae</taxon>
        <taxon>Thermosulfurimonas</taxon>
    </lineage>
</organism>
<dbReference type="Pfam" id="PF04552">
    <property type="entry name" value="Sigma54_DBD"/>
    <property type="match status" value="1"/>
</dbReference>
<dbReference type="Gene3D" id="1.10.10.60">
    <property type="entry name" value="Homeodomain-like"/>
    <property type="match status" value="1"/>
</dbReference>
<evidence type="ECO:0000256" key="6">
    <source>
        <dbReference type="ARBA" id="ARBA00023082"/>
    </source>
</evidence>
<dbReference type="EMBL" id="CP042909">
    <property type="protein sequence ID" value="QJA06937.1"/>
    <property type="molecule type" value="Genomic_DNA"/>
</dbReference>
<evidence type="ECO:0000259" key="9">
    <source>
        <dbReference type="Pfam" id="PF04552"/>
    </source>
</evidence>
<dbReference type="PROSITE" id="PS00717">
    <property type="entry name" value="SIGMA54_1"/>
    <property type="match status" value="1"/>
</dbReference>
<dbReference type="Proteomes" id="UP000501253">
    <property type="component" value="Chromosome"/>
</dbReference>
<dbReference type="InterPro" id="IPR000394">
    <property type="entry name" value="RNA_pol_sigma_54"/>
</dbReference>
<keyword evidence="6" id="KW-0731">Sigma factor</keyword>
<evidence type="ECO:0000256" key="5">
    <source>
        <dbReference type="ARBA" id="ARBA00023015"/>
    </source>
</evidence>
<dbReference type="InterPro" id="IPR038709">
    <property type="entry name" value="RpoN_core-bd_sf"/>
</dbReference>
<dbReference type="PROSITE" id="PS50044">
    <property type="entry name" value="SIGMA54_3"/>
    <property type="match status" value="1"/>
</dbReference>
<dbReference type="AlphaFoldDB" id="A0A6H1WUR1"/>
<dbReference type="NCBIfam" id="TIGR02395">
    <property type="entry name" value="rpoN_sigma"/>
    <property type="match status" value="1"/>
</dbReference>
<dbReference type="RefSeq" id="WP_168720286.1">
    <property type="nucleotide sequence ID" value="NZ_CP042909.1"/>
</dbReference>
<evidence type="ECO:0000256" key="2">
    <source>
        <dbReference type="ARBA" id="ARBA00022478"/>
    </source>
</evidence>
<dbReference type="InterPro" id="IPR007046">
    <property type="entry name" value="RNA_pol_sigma_54_core-bd"/>
</dbReference>
<dbReference type="Gene3D" id="1.10.10.1330">
    <property type="entry name" value="RNA polymerase sigma-54 factor, core-binding domain"/>
    <property type="match status" value="1"/>
</dbReference>
<dbReference type="GO" id="GO:0016779">
    <property type="term" value="F:nucleotidyltransferase activity"/>
    <property type="evidence" value="ECO:0007669"/>
    <property type="project" value="UniProtKB-KW"/>
</dbReference>
<keyword evidence="2" id="KW-0240">DNA-directed RNA polymerase</keyword>
<accession>A0A6H1WUR1</accession>
<dbReference type="InterPro" id="IPR009057">
    <property type="entry name" value="Homeodomain-like_sf"/>
</dbReference>
<dbReference type="SUPFAM" id="SSF46689">
    <property type="entry name" value="Homeodomain-like"/>
    <property type="match status" value="1"/>
</dbReference>
<evidence type="ECO:0000256" key="7">
    <source>
        <dbReference type="ARBA" id="ARBA00023125"/>
    </source>
</evidence>
<keyword evidence="7" id="KW-0238">DNA-binding</keyword>
<dbReference type="GO" id="GO:0000428">
    <property type="term" value="C:DNA-directed RNA polymerase complex"/>
    <property type="evidence" value="ECO:0007669"/>
    <property type="project" value="UniProtKB-KW"/>
</dbReference>
<gene>
    <name evidence="11" type="primary">rpoN</name>
    <name evidence="11" type="ORF">FVE67_09115</name>
</gene>